<feature type="region of interest" description="Disordered" evidence="1">
    <location>
        <begin position="1"/>
        <end position="23"/>
    </location>
</feature>
<comment type="caution">
    <text evidence="2">The sequence shown here is derived from an EMBL/GenBank/DDBJ whole genome shotgun (WGS) entry which is preliminary data.</text>
</comment>
<evidence type="ECO:0000256" key="1">
    <source>
        <dbReference type="SAM" id="MobiDB-lite"/>
    </source>
</evidence>
<keyword evidence="3" id="KW-1185">Reference proteome</keyword>
<reference evidence="2" key="1">
    <citation type="submission" date="2023-03" db="EMBL/GenBank/DDBJ databases">
        <title>Massive genome expansion in bonnet fungi (Mycena s.s.) driven by repeated elements and novel gene families across ecological guilds.</title>
        <authorList>
            <consortium name="Lawrence Berkeley National Laboratory"/>
            <person name="Harder C.B."/>
            <person name="Miyauchi S."/>
            <person name="Viragh M."/>
            <person name="Kuo A."/>
            <person name="Thoen E."/>
            <person name="Andreopoulos B."/>
            <person name="Lu D."/>
            <person name="Skrede I."/>
            <person name="Drula E."/>
            <person name="Henrissat B."/>
            <person name="Morin E."/>
            <person name="Kohler A."/>
            <person name="Barry K."/>
            <person name="LaButti K."/>
            <person name="Morin E."/>
            <person name="Salamov A."/>
            <person name="Lipzen A."/>
            <person name="Mereny Z."/>
            <person name="Hegedus B."/>
            <person name="Baldrian P."/>
            <person name="Stursova M."/>
            <person name="Weitz H."/>
            <person name="Taylor A."/>
            <person name="Grigoriev I.V."/>
            <person name="Nagy L.G."/>
            <person name="Martin F."/>
            <person name="Kauserud H."/>
        </authorList>
    </citation>
    <scope>NUCLEOTIDE SEQUENCE</scope>
    <source>
        <strain evidence="2">9144</strain>
    </source>
</reference>
<evidence type="ECO:0000313" key="3">
    <source>
        <dbReference type="Proteomes" id="UP001219525"/>
    </source>
</evidence>
<feature type="compositionally biased region" description="Basic and acidic residues" evidence="1">
    <location>
        <begin position="185"/>
        <end position="196"/>
    </location>
</feature>
<protein>
    <submittedName>
        <fullName evidence="2">Uncharacterized protein</fullName>
    </submittedName>
</protein>
<dbReference type="EMBL" id="JARJCW010000054">
    <property type="protein sequence ID" value="KAJ7202655.1"/>
    <property type="molecule type" value="Genomic_DNA"/>
</dbReference>
<dbReference type="Proteomes" id="UP001219525">
    <property type="component" value="Unassembled WGS sequence"/>
</dbReference>
<feature type="compositionally biased region" description="Polar residues" evidence="1">
    <location>
        <begin position="1"/>
        <end position="13"/>
    </location>
</feature>
<evidence type="ECO:0000313" key="2">
    <source>
        <dbReference type="EMBL" id="KAJ7202655.1"/>
    </source>
</evidence>
<accession>A0AAD6V501</accession>
<name>A0AAD6V501_9AGAR</name>
<dbReference type="AlphaFoldDB" id="A0AAD6V501"/>
<feature type="region of interest" description="Disordered" evidence="1">
    <location>
        <begin position="163"/>
        <end position="202"/>
    </location>
</feature>
<proteinExistence type="predicted"/>
<sequence>MPSVVNRQTTTNRRQPEKVAAQARGGVASLVQLRLDLRAHRPRQSGRITMSRKTHARPGPSLLHNCFTAPAPVVVSATVLRLMPAIADPAPAPVVVSESATIADPAPIVIPEPGLAPVHVATRLLAAILAGALDTEGDEEGCSDEDNEDIKVICPQRGILTQAPSGHPHRAARVKRPSVKQPTDPAKHTLKNKENYPRGNGTHLQTSKHAYWTSFYFPGPCQFSLSLNRAIHPPRFVPLLLHFKTFFTAATARHIQVPTRAFNWYQLPPLSILCRANHIPHVAGPNGVMYANAMGEMCAIMSETRSVMTRRLPVCAVVAPVTGPAVQPGVDGFLVGGASLIPEFVDINQ</sequence>
<feature type="compositionally biased region" description="Basic residues" evidence="1">
    <location>
        <begin position="167"/>
        <end position="178"/>
    </location>
</feature>
<organism evidence="2 3">
    <name type="scientific">Mycena pura</name>
    <dbReference type="NCBI Taxonomy" id="153505"/>
    <lineage>
        <taxon>Eukaryota</taxon>
        <taxon>Fungi</taxon>
        <taxon>Dikarya</taxon>
        <taxon>Basidiomycota</taxon>
        <taxon>Agaricomycotina</taxon>
        <taxon>Agaricomycetes</taxon>
        <taxon>Agaricomycetidae</taxon>
        <taxon>Agaricales</taxon>
        <taxon>Marasmiineae</taxon>
        <taxon>Mycenaceae</taxon>
        <taxon>Mycena</taxon>
    </lineage>
</organism>
<gene>
    <name evidence="2" type="ORF">GGX14DRAFT_399426</name>
</gene>